<dbReference type="Proteomes" id="UP000299102">
    <property type="component" value="Unassembled WGS sequence"/>
</dbReference>
<feature type="region of interest" description="Disordered" evidence="1">
    <location>
        <begin position="26"/>
        <end position="53"/>
    </location>
</feature>
<proteinExistence type="predicted"/>
<evidence type="ECO:0000313" key="3">
    <source>
        <dbReference type="Proteomes" id="UP000299102"/>
    </source>
</evidence>
<evidence type="ECO:0000313" key="2">
    <source>
        <dbReference type="EMBL" id="GBP20308.1"/>
    </source>
</evidence>
<comment type="caution">
    <text evidence="2">The sequence shown here is derived from an EMBL/GenBank/DDBJ whole genome shotgun (WGS) entry which is preliminary data.</text>
</comment>
<reference evidence="2 3" key="1">
    <citation type="journal article" date="2019" name="Commun. Biol.">
        <title>The bagworm genome reveals a unique fibroin gene that provides high tensile strength.</title>
        <authorList>
            <person name="Kono N."/>
            <person name="Nakamura H."/>
            <person name="Ohtoshi R."/>
            <person name="Tomita M."/>
            <person name="Numata K."/>
            <person name="Arakawa K."/>
        </authorList>
    </citation>
    <scope>NUCLEOTIDE SEQUENCE [LARGE SCALE GENOMIC DNA]</scope>
</reference>
<evidence type="ECO:0000256" key="1">
    <source>
        <dbReference type="SAM" id="MobiDB-lite"/>
    </source>
</evidence>
<name>A0A4C1U233_EUMVA</name>
<keyword evidence="3" id="KW-1185">Reference proteome</keyword>
<sequence>MNRITIELTPNPYTRRFRNNNFPLMQATRHNDTTSSSSKGLMTQYPDVKTGRALSTGRSVTGVISRRTSRWAGRSSALRNNKNFHFI</sequence>
<organism evidence="2 3">
    <name type="scientific">Eumeta variegata</name>
    <name type="common">Bagworm moth</name>
    <name type="synonym">Eumeta japonica</name>
    <dbReference type="NCBI Taxonomy" id="151549"/>
    <lineage>
        <taxon>Eukaryota</taxon>
        <taxon>Metazoa</taxon>
        <taxon>Ecdysozoa</taxon>
        <taxon>Arthropoda</taxon>
        <taxon>Hexapoda</taxon>
        <taxon>Insecta</taxon>
        <taxon>Pterygota</taxon>
        <taxon>Neoptera</taxon>
        <taxon>Endopterygota</taxon>
        <taxon>Lepidoptera</taxon>
        <taxon>Glossata</taxon>
        <taxon>Ditrysia</taxon>
        <taxon>Tineoidea</taxon>
        <taxon>Psychidae</taxon>
        <taxon>Oiketicinae</taxon>
        <taxon>Eumeta</taxon>
    </lineage>
</organism>
<dbReference type="EMBL" id="BGZK01000117">
    <property type="protein sequence ID" value="GBP20308.1"/>
    <property type="molecule type" value="Genomic_DNA"/>
</dbReference>
<gene>
    <name evidence="2" type="ORF">EVAR_10569_1</name>
</gene>
<accession>A0A4C1U233</accession>
<dbReference type="AlphaFoldDB" id="A0A4C1U233"/>
<protein>
    <submittedName>
        <fullName evidence="2">Uncharacterized protein</fullName>
    </submittedName>
</protein>